<dbReference type="GO" id="GO:0006383">
    <property type="term" value="P:transcription by RNA polymerase III"/>
    <property type="evidence" value="ECO:0007669"/>
    <property type="project" value="InterPro"/>
</dbReference>
<feature type="region of interest" description="Disordered" evidence="4">
    <location>
        <begin position="143"/>
        <end position="233"/>
    </location>
</feature>
<feature type="region of interest" description="Disordered" evidence="4">
    <location>
        <begin position="1211"/>
        <end position="1230"/>
    </location>
</feature>
<organism evidence="5 6">
    <name type="scientific">Microbotryum intermedium</name>
    <dbReference type="NCBI Taxonomy" id="269621"/>
    <lineage>
        <taxon>Eukaryota</taxon>
        <taxon>Fungi</taxon>
        <taxon>Dikarya</taxon>
        <taxon>Basidiomycota</taxon>
        <taxon>Pucciniomycotina</taxon>
        <taxon>Microbotryomycetes</taxon>
        <taxon>Microbotryales</taxon>
        <taxon>Microbotryaceae</taxon>
        <taxon>Microbotryum</taxon>
    </lineage>
</organism>
<feature type="region of interest" description="Disordered" evidence="4">
    <location>
        <begin position="1235"/>
        <end position="1269"/>
    </location>
</feature>
<evidence type="ECO:0000256" key="1">
    <source>
        <dbReference type="ARBA" id="ARBA00004123"/>
    </source>
</evidence>
<feature type="compositionally biased region" description="Low complexity" evidence="4">
    <location>
        <begin position="355"/>
        <end position="389"/>
    </location>
</feature>
<reference evidence="6" key="1">
    <citation type="submission" date="2016-09" db="EMBL/GenBank/DDBJ databases">
        <authorList>
            <person name="Jeantristanb JTB J.-T."/>
            <person name="Ricardo R."/>
        </authorList>
    </citation>
    <scope>NUCLEOTIDE SEQUENCE [LARGE SCALE GENOMIC DNA]</scope>
</reference>
<feature type="compositionally biased region" description="Low complexity" evidence="4">
    <location>
        <begin position="920"/>
        <end position="944"/>
    </location>
</feature>
<dbReference type="STRING" id="269621.A0A238F901"/>
<feature type="compositionally biased region" description="Acidic residues" evidence="4">
    <location>
        <begin position="663"/>
        <end position="687"/>
    </location>
</feature>
<feature type="region of interest" description="Disordered" evidence="4">
    <location>
        <begin position="292"/>
        <end position="323"/>
    </location>
</feature>
<gene>
    <name evidence="5" type="ORF">BQ2448_2259</name>
</gene>
<feature type="region of interest" description="Disordered" evidence="4">
    <location>
        <begin position="1434"/>
        <end position="1474"/>
    </location>
</feature>
<dbReference type="InterPro" id="IPR024661">
    <property type="entry name" value="RNA_pol_III_Rpc31"/>
</dbReference>
<dbReference type="Pfam" id="PF11705">
    <property type="entry name" value="RNA_pol_3_Rpc31"/>
    <property type="match status" value="1"/>
</dbReference>
<feature type="compositionally biased region" description="Low complexity" evidence="4">
    <location>
        <begin position="178"/>
        <end position="187"/>
    </location>
</feature>
<evidence type="ECO:0000256" key="4">
    <source>
        <dbReference type="SAM" id="MobiDB-lite"/>
    </source>
</evidence>
<feature type="region of interest" description="Disordered" evidence="4">
    <location>
        <begin position="1126"/>
        <end position="1171"/>
    </location>
</feature>
<dbReference type="GO" id="GO:0005666">
    <property type="term" value="C:RNA polymerase III complex"/>
    <property type="evidence" value="ECO:0007669"/>
    <property type="project" value="TreeGrafter"/>
</dbReference>
<feature type="compositionally biased region" description="Low complexity" evidence="4">
    <location>
        <begin position="1042"/>
        <end position="1060"/>
    </location>
</feature>
<dbReference type="PANTHER" id="PTHR15367:SF2">
    <property type="entry name" value="DNA-DIRECTED RNA POLYMERASE III SUBUNIT"/>
    <property type="match status" value="1"/>
</dbReference>
<dbReference type="PANTHER" id="PTHR15367">
    <property type="entry name" value="DNA-DIRECTED RNA POLYMERASE III"/>
    <property type="match status" value="1"/>
</dbReference>
<proteinExistence type="inferred from homology"/>
<feature type="compositionally biased region" description="Basic and acidic residues" evidence="4">
    <location>
        <begin position="143"/>
        <end position="152"/>
    </location>
</feature>
<feature type="compositionally biased region" description="Acidic residues" evidence="4">
    <location>
        <begin position="818"/>
        <end position="827"/>
    </location>
</feature>
<dbReference type="OrthoDB" id="2537973at2759"/>
<keyword evidence="6" id="KW-1185">Reference proteome</keyword>
<name>A0A238F901_9BASI</name>
<evidence type="ECO:0000256" key="3">
    <source>
        <dbReference type="ARBA" id="ARBA00023242"/>
    </source>
</evidence>
<feature type="compositionally biased region" description="Acidic residues" evidence="4">
    <location>
        <begin position="188"/>
        <end position="224"/>
    </location>
</feature>
<feature type="region of interest" description="Disordered" evidence="4">
    <location>
        <begin position="355"/>
        <end position="455"/>
    </location>
</feature>
<dbReference type="Proteomes" id="UP000198372">
    <property type="component" value="Unassembled WGS sequence"/>
</dbReference>
<feature type="compositionally biased region" description="Low complexity" evidence="4">
    <location>
        <begin position="1008"/>
        <end position="1027"/>
    </location>
</feature>
<feature type="region of interest" description="Disordered" evidence="4">
    <location>
        <begin position="1"/>
        <end position="27"/>
    </location>
</feature>
<feature type="compositionally biased region" description="Basic and acidic residues" evidence="4">
    <location>
        <begin position="688"/>
        <end position="697"/>
    </location>
</feature>
<feature type="region of interest" description="Disordered" evidence="4">
    <location>
        <begin position="991"/>
        <end position="1060"/>
    </location>
</feature>
<keyword evidence="3" id="KW-0539">Nucleus</keyword>
<feature type="compositionally biased region" description="Polar residues" evidence="4">
    <location>
        <begin position="894"/>
        <end position="919"/>
    </location>
</feature>
<feature type="compositionally biased region" description="Acidic residues" evidence="4">
    <location>
        <begin position="781"/>
        <end position="792"/>
    </location>
</feature>
<dbReference type="EMBL" id="FMSP01000004">
    <property type="protein sequence ID" value="SCV69239.1"/>
    <property type="molecule type" value="Genomic_DNA"/>
</dbReference>
<evidence type="ECO:0000256" key="2">
    <source>
        <dbReference type="ARBA" id="ARBA00008352"/>
    </source>
</evidence>
<feature type="compositionally biased region" description="Acidic residues" evidence="4">
    <location>
        <begin position="738"/>
        <end position="763"/>
    </location>
</feature>
<evidence type="ECO:0000313" key="6">
    <source>
        <dbReference type="Proteomes" id="UP000198372"/>
    </source>
</evidence>
<feature type="compositionally biased region" description="Low complexity" evidence="4">
    <location>
        <begin position="1151"/>
        <end position="1171"/>
    </location>
</feature>
<feature type="compositionally biased region" description="Low complexity" evidence="4">
    <location>
        <begin position="423"/>
        <end position="439"/>
    </location>
</feature>
<feature type="region of interest" description="Disordered" evidence="4">
    <location>
        <begin position="655"/>
        <end position="944"/>
    </location>
</feature>
<accession>A0A238F901</accession>
<evidence type="ECO:0000313" key="5">
    <source>
        <dbReference type="EMBL" id="SCV69239.1"/>
    </source>
</evidence>
<feature type="region of interest" description="Disordered" evidence="4">
    <location>
        <begin position="1509"/>
        <end position="1544"/>
    </location>
</feature>
<comment type="subcellular location">
    <subcellularLocation>
        <location evidence="1">Nucleus</location>
    </subcellularLocation>
</comment>
<feature type="compositionally biased region" description="Basic and acidic residues" evidence="4">
    <location>
        <begin position="1219"/>
        <end position="1229"/>
    </location>
</feature>
<feature type="compositionally biased region" description="Acidic residues" evidence="4">
    <location>
        <begin position="698"/>
        <end position="720"/>
    </location>
</feature>
<protein>
    <submittedName>
        <fullName evidence="5">BQ2448_2259 protein</fullName>
    </submittedName>
</protein>
<feature type="compositionally biased region" description="Gly residues" evidence="4">
    <location>
        <begin position="1"/>
        <end position="25"/>
    </location>
</feature>
<sequence length="1611" mass="170407">MAARGGRGGGRGGRGGRGGAGGPGGAAQMPIGQLLYADIIAHSKLEAGVLYPPAPECDTDFPSPDEQRIARTISRINNEMRLNSTFHLAAPSATQAELEKYSDRFKLGRSKDLPTLKEWHKHRTVALDLLPSSVVEAVWTEKTNKKRAERDVQGNPRSSKKSKIAAELMKEEEDAEEAVAGSDISGNSDDDDEQLDGLEDDEDDDGGNEYEDNYFDNGEGDDGDMLGVGGGGGDDVPIDWPMALCLVDNGRQTPSTSILDLDIDLDLEQHGVPSPSCSSDGDHSVMFVAKHPPLQQGTTTTMTTSQPGSDEDAASSSTSSSSCLGSVLFQGRKRSARFSRRDTVVVLQDVAISLDASSSSSPSNLQSTTSEQRSSPLSVSSPLCPTSTLVCATPHQAPLPLKPTRPSKTTLRPSSPFPPPHSNPNNQENSPTQRPFSPRSRPPTPLNLHLASSFRPGSPLRFATAGVGSRPSTPSALRSFLPAEEASPVVQDEDHLQRMLKVVVNEGRMALASEVGPLIDEGIGPYEEEQLHAFVQYDDTIAYAEFGEEAIEEPYMIENNAAAEENAEEALPPMPYVTMRDLHPPAAALELLRTTTTTDDDVFSHPRRAIDYDDDDLTDTDSPWEVDEVSFGAGTIREGEGMELDDGILKRFEEFGVGKKEDEGEGEEVEEGHEETEEDDDPEQSDELGEKQEAAKDVDEDEEEQEAEYEPEAERDDSDVFDPVGEPQQLAAPLEEAGNADEDEVAEDHETEQEEEEEEEEGTPETSAPSSPSGTPKIEVDAEAQCDDLPEESVERAVPEAFRPGHNPKPSSASPTEEQQDTEEDTAISEVIATPTCRSPAPPPTKTPFLPAVDKQQLATVTAAPIARRRLVRPREIFKPVTKPTHAKSRLGGASSSAVSEPQSMLAGPSTSAQVSTIAKTSAVPSTSSSPMSKKPTSKFSKSIPVPAATARPVVARKIASPTRLVKAKVPIPLSTATVQSIRLPSAKTKFVAKHAVPKPKSDVSEVPAHASSTSSIAATAAPASPRRSPRKPSPPAEHVARSNSSASASSSSSTAAAPTAATRLRVMAAPGASANRVAAAAARRAAAATAANEIAAKKPPVRPATTTTALRAVPTTATDVRVKASSSAISVSRPPLARPGSRIVSGPSTSSIAAASLRRPASALSTASTASSVEAVVHPTVVPVAVAPTPATPVAALPTPVLPLLPRPPPIASTVPRSPEKKAQRVKDNVVTTKVDLENPRPPSALGTSSRGLGLAKTPSLASVGSSSPIRTKLQLLPPPVPLPRTGLVGLAPTATASTDSILTAPVESLNSLASAVAAKDVFAPLAPTRELLPPPPPLPRPTRQSKFAVEDRFAPATPVAETALLPRPVRRKKPSIDATEALGEPITPRPVLSFQPAPVLTQDELSRLTQRNTKKNQLHFNHHQIVVHHLEVPRPPSPTSKIRKSIGGHGVSGATSAGREARAAKRRNALRSSTDGTELDLLYAELEAAGPFASGVGMVEQLKTHYRAPGDDEEYSSPVRSSTSSRKRGSGGANKKSSVGAAPARRVKWDKALVYEGPLKAQQEVKVDGILKSKAPLDSFGNLTVIGGSLGKAVPVQIKKLIYIDDPPE</sequence>
<comment type="similarity">
    <text evidence="2">Belongs to the eukaryotic RPC7 RNA polymerase subunit family.</text>
</comment>